<proteinExistence type="predicted"/>
<dbReference type="PROSITE" id="PS01124">
    <property type="entry name" value="HTH_ARAC_FAMILY_2"/>
    <property type="match status" value="1"/>
</dbReference>
<dbReference type="PANTHER" id="PTHR46796">
    <property type="entry name" value="HTH-TYPE TRANSCRIPTIONAL ACTIVATOR RHAS-RELATED"/>
    <property type="match status" value="1"/>
</dbReference>
<dbReference type="Pfam" id="PF14525">
    <property type="entry name" value="AraC_binding_2"/>
    <property type="match status" value="1"/>
</dbReference>
<dbReference type="Gene3D" id="1.10.10.60">
    <property type="entry name" value="Homeodomain-like"/>
    <property type="match status" value="1"/>
</dbReference>
<dbReference type="EMBL" id="JAGXTP010000001">
    <property type="protein sequence ID" value="MBS3848641.1"/>
    <property type="molecule type" value="Genomic_DNA"/>
</dbReference>
<dbReference type="SMART" id="SM00342">
    <property type="entry name" value="HTH_ARAC"/>
    <property type="match status" value="1"/>
</dbReference>
<evidence type="ECO:0000256" key="2">
    <source>
        <dbReference type="ARBA" id="ARBA00023125"/>
    </source>
</evidence>
<dbReference type="PRINTS" id="PR00032">
    <property type="entry name" value="HTHARAC"/>
</dbReference>
<dbReference type="GO" id="GO:0043565">
    <property type="term" value="F:sequence-specific DNA binding"/>
    <property type="evidence" value="ECO:0007669"/>
    <property type="project" value="InterPro"/>
</dbReference>
<evidence type="ECO:0000256" key="1">
    <source>
        <dbReference type="ARBA" id="ARBA00023015"/>
    </source>
</evidence>
<dbReference type="InterPro" id="IPR035418">
    <property type="entry name" value="AraC-bd_2"/>
</dbReference>
<evidence type="ECO:0000256" key="3">
    <source>
        <dbReference type="ARBA" id="ARBA00023163"/>
    </source>
</evidence>
<dbReference type="Proteomes" id="UP000678281">
    <property type="component" value="Unassembled WGS sequence"/>
</dbReference>
<keyword evidence="1" id="KW-0805">Transcription regulation</keyword>
<sequence length="321" mass="34849">MRPVQTVSLRAGDFDPAVRVDAFKEAVAAICRLDFTPADPAGFQSETSIGVLPTLVTGHGAHSSCNANRTVQLAADAQDNVMVHLPLQGGFTMQQVGGQSIECAPGMIYVDPNEVPGEVSFHGDRTDVFYVSIPRGVLAPATKGLNALMRNGAALTPQWRLFARYARMLHEELGELPPDQALICASHVHDLALMALEGETAHGVEGHHGGVKAARLTLIKSDIEDNLSSPRLSPGWIAGRHGISERYLRSLFASQDTSFQDHVCKRRLLAAYRRLSDPRHVGQSISQIALDVGFGDLSWFNAQFKRNFGHTPSELRARTAV</sequence>
<keyword evidence="2" id="KW-0238">DNA-binding</keyword>
<dbReference type="InterPro" id="IPR020449">
    <property type="entry name" value="Tscrpt_reg_AraC-type_HTH"/>
</dbReference>
<evidence type="ECO:0000259" key="4">
    <source>
        <dbReference type="PROSITE" id="PS01124"/>
    </source>
</evidence>
<keyword evidence="6" id="KW-1185">Reference proteome</keyword>
<dbReference type="InterPro" id="IPR009057">
    <property type="entry name" value="Homeodomain-like_sf"/>
</dbReference>
<dbReference type="Pfam" id="PF12833">
    <property type="entry name" value="HTH_18"/>
    <property type="match status" value="1"/>
</dbReference>
<name>A0A942EF29_9HYPH</name>
<dbReference type="PANTHER" id="PTHR46796:SF6">
    <property type="entry name" value="ARAC SUBFAMILY"/>
    <property type="match status" value="1"/>
</dbReference>
<dbReference type="RefSeq" id="WP_212658173.1">
    <property type="nucleotide sequence ID" value="NZ_JAGXTP010000001.1"/>
</dbReference>
<dbReference type="GO" id="GO:0003700">
    <property type="term" value="F:DNA-binding transcription factor activity"/>
    <property type="evidence" value="ECO:0007669"/>
    <property type="project" value="InterPro"/>
</dbReference>
<comment type="caution">
    <text evidence="5">The sequence shown here is derived from an EMBL/GenBank/DDBJ whole genome shotgun (WGS) entry which is preliminary data.</text>
</comment>
<reference evidence="5" key="1">
    <citation type="submission" date="2021-04" db="EMBL/GenBank/DDBJ databases">
        <title>Devosia litorisediminis sp. nov., isolated from a sand dune.</title>
        <authorList>
            <person name="Park S."/>
            <person name="Yoon J.-H."/>
        </authorList>
    </citation>
    <scope>NUCLEOTIDE SEQUENCE</scope>
    <source>
        <strain evidence="5">BSSL-BM10</strain>
    </source>
</reference>
<dbReference type="InterPro" id="IPR050204">
    <property type="entry name" value="AraC_XylS_family_regulators"/>
</dbReference>
<protein>
    <submittedName>
        <fullName evidence="5">AraC family transcriptional regulator</fullName>
    </submittedName>
</protein>
<dbReference type="SUPFAM" id="SSF46689">
    <property type="entry name" value="Homeodomain-like"/>
    <property type="match status" value="1"/>
</dbReference>
<keyword evidence="3" id="KW-0804">Transcription</keyword>
<feature type="domain" description="HTH araC/xylS-type" evidence="4">
    <location>
        <begin position="217"/>
        <end position="318"/>
    </location>
</feature>
<dbReference type="AlphaFoldDB" id="A0A942EF29"/>
<organism evidence="5 6">
    <name type="scientific">Devosia litorisediminis</name>
    <dbReference type="NCBI Taxonomy" id="2829817"/>
    <lineage>
        <taxon>Bacteria</taxon>
        <taxon>Pseudomonadati</taxon>
        <taxon>Pseudomonadota</taxon>
        <taxon>Alphaproteobacteria</taxon>
        <taxon>Hyphomicrobiales</taxon>
        <taxon>Devosiaceae</taxon>
        <taxon>Devosia</taxon>
    </lineage>
</organism>
<accession>A0A942EF29</accession>
<evidence type="ECO:0000313" key="5">
    <source>
        <dbReference type="EMBL" id="MBS3848641.1"/>
    </source>
</evidence>
<gene>
    <name evidence="5" type="ORF">KD146_08025</name>
</gene>
<dbReference type="InterPro" id="IPR018060">
    <property type="entry name" value="HTH_AraC"/>
</dbReference>
<evidence type="ECO:0000313" key="6">
    <source>
        <dbReference type="Proteomes" id="UP000678281"/>
    </source>
</evidence>